<evidence type="ECO:0000313" key="2">
    <source>
        <dbReference type="Proteomes" id="UP000484842"/>
    </source>
</evidence>
<dbReference type="RefSeq" id="WP_152872312.1">
    <property type="nucleotide sequence ID" value="NZ_WBSL01000013.1"/>
</dbReference>
<sequence>MIDRPAACLQGTPFQIRKISEQVASRLTAYQAGQLADVPFQVELAQCFGEREAFLDVFADPRITPRPGSEAVFRSDTWRQANYDAWAAAVTQLRAPGYAQLTQAVERAGGRVLETRLLGQIIRAELRPSGLITLLSQRDDLLMVSLPGEIAPSPDR</sequence>
<evidence type="ECO:0000313" key="1">
    <source>
        <dbReference type="EMBL" id="MPY68001.1"/>
    </source>
</evidence>
<organism evidence="1 2">
    <name type="scientific">Deinococcus terrestris</name>
    <dbReference type="NCBI Taxonomy" id="2651870"/>
    <lineage>
        <taxon>Bacteria</taxon>
        <taxon>Thermotogati</taxon>
        <taxon>Deinococcota</taxon>
        <taxon>Deinococci</taxon>
        <taxon>Deinococcales</taxon>
        <taxon>Deinococcaceae</taxon>
        <taxon>Deinococcus</taxon>
    </lineage>
</organism>
<keyword evidence="2" id="KW-1185">Reference proteome</keyword>
<protein>
    <submittedName>
        <fullName evidence="1">Uncharacterized protein</fullName>
    </submittedName>
</protein>
<gene>
    <name evidence="1" type="ORF">F8S09_15180</name>
</gene>
<comment type="caution">
    <text evidence="1">The sequence shown here is derived from an EMBL/GenBank/DDBJ whole genome shotgun (WGS) entry which is preliminary data.</text>
</comment>
<accession>A0A7X1NZ29</accession>
<reference evidence="1 2" key="1">
    <citation type="submission" date="2019-10" db="EMBL/GenBank/DDBJ databases">
        <title>Deinococcus sp. isolated from soil.</title>
        <authorList>
            <person name="Li Y."/>
            <person name="Wang J."/>
        </authorList>
    </citation>
    <scope>NUCLEOTIDE SEQUENCE [LARGE SCALE GENOMIC DNA]</scope>
    <source>
        <strain evidence="1 2">SDU3-2</strain>
    </source>
</reference>
<dbReference type="AlphaFoldDB" id="A0A7X1NZ29"/>
<name>A0A7X1NZ29_9DEIO</name>
<dbReference type="EMBL" id="WBSL01000013">
    <property type="protein sequence ID" value="MPY68001.1"/>
    <property type="molecule type" value="Genomic_DNA"/>
</dbReference>
<proteinExistence type="predicted"/>
<dbReference type="Proteomes" id="UP000484842">
    <property type="component" value="Unassembled WGS sequence"/>
</dbReference>